<gene>
    <name evidence="2" type="ORF">ACFSKO_16470</name>
</gene>
<dbReference type="Proteomes" id="UP001597294">
    <property type="component" value="Unassembled WGS sequence"/>
</dbReference>
<feature type="region of interest" description="Disordered" evidence="1">
    <location>
        <begin position="32"/>
        <end position="52"/>
    </location>
</feature>
<dbReference type="RefSeq" id="WP_380253643.1">
    <property type="nucleotide sequence ID" value="NZ_JBHUII010000011.1"/>
</dbReference>
<name>A0ABW5BQP3_9PROT</name>
<comment type="caution">
    <text evidence="2">The sequence shown here is derived from an EMBL/GenBank/DDBJ whole genome shotgun (WGS) entry which is preliminary data.</text>
</comment>
<evidence type="ECO:0000313" key="3">
    <source>
        <dbReference type="Proteomes" id="UP001597294"/>
    </source>
</evidence>
<keyword evidence="3" id="KW-1185">Reference proteome</keyword>
<proteinExistence type="predicted"/>
<organism evidence="2 3">
    <name type="scientific">Kiloniella antarctica</name>
    <dbReference type="NCBI Taxonomy" id="1550907"/>
    <lineage>
        <taxon>Bacteria</taxon>
        <taxon>Pseudomonadati</taxon>
        <taxon>Pseudomonadota</taxon>
        <taxon>Alphaproteobacteria</taxon>
        <taxon>Rhodospirillales</taxon>
        <taxon>Kiloniellaceae</taxon>
        <taxon>Kiloniella</taxon>
    </lineage>
</organism>
<dbReference type="EMBL" id="JBHUII010000011">
    <property type="protein sequence ID" value="MFD2207224.1"/>
    <property type="molecule type" value="Genomic_DNA"/>
</dbReference>
<sequence length="603" mass="62649">MELTPEKISVLKELQSRQDLSPDKRAVVEELLSRATQAQPQTPTAPQPQLSGFEQSMRPAELAAKGFVDSAAETIGALPDLVSRGMDAVGLPAHPQGYFPEKIKQGFRSYADAVSAPFAGDYNLGSSEPQNATERFAQGAGRGVADAGSFIVPGAAVAKASKAGGLINRSAKAVTAAPILQATAGAVGNGTGDATENSAVGLGAALLAGGSPALVKAAGRKMITPFASQLSVNEKNLVQGAKDIGIKLTPGQETGSNALRTFESVLTKTPFTGKSQSAIFADQRTQLNKAILEKAGIYADDARPEVIDQARISIGKEFDNLASQTVIKPDQKMLDDVANINKEYISRATPDQAGIIKSYLADFSKLASEMGNNPQISGKAYQELSSALKARARKAIDPHTKEGLKKFADALDEALDRSGGPGLKEAWKDVRNRYRNLTIIEDALGKGTQADQAAGNIPLSGLKTAVKSADKKGYARGRGDLNNLSRVAGYLGSTVPPDSGTASRNFINGILTGGNGIGGGALVAGANPYAVLPVMAASLGGPKLAQSIYNTGPAQAYFKNQLAHPAKSKIPMRGILGGIIGADSVGELSPQTEPILNPKASIR</sequence>
<feature type="compositionally biased region" description="Low complexity" evidence="1">
    <location>
        <begin position="35"/>
        <end position="49"/>
    </location>
</feature>
<accession>A0ABW5BQP3</accession>
<protein>
    <submittedName>
        <fullName evidence="2">Uncharacterized protein</fullName>
    </submittedName>
</protein>
<reference evidence="3" key="1">
    <citation type="journal article" date="2019" name="Int. J. Syst. Evol. Microbiol.">
        <title>The Global Catalogue of Microorganisms (GCM) 10K type strain sequencing project: providing services to taxonomists for standard genome sequencing and annotation.</title>
        <authorList>
            <consortium name="The Broad Institute Genomics Platform"/>
            <consortium name="The Broad Institute Genome Sequencing Center for Infectious Disease"/>
            <person name="Wu L."/>
            <person name="Ma J."/>
        </authorList>
    </citation>
    <scope>NUCLEOTIDE SEQUENCE [LARGE SCALE GENOMIC DNA]</scope>
    <source>
        <strain evidence="3">CGMCC 4.7192</strain>
    </source>
</reference>
<evidence type="ECO:0000313" key="2">
    <source>
        <dbReference type="EMBL" id="MFD2207224.1"/>
    </source>
</evidence>
<evidence type="ECO:0000256" key="1">
    <source>
        <dbReference type="SAM" id="MobiDB-lite"/>
    </source>
</evidence>